<name>A0A7J9B0K1_9ROSI</name>
<organism evidence="1 2">
    <name type="scientific">Gossypium laxum</name>
    <dbReference type="NCBI Taxonomy" id="34288"/>
    <lineage>
        <taxon>Eukaryota</taxon>
        <taxon>Viridiplantae</taxon>
        <taxon>Streptophyta</taxon>
        <taxon>Embryophyta</taxon>
        <taxon>Tracheophyta</taxon>
        <taxon>Spermatophyta</taxon>
        <taxon>Magnoliopsida</taxon>
        <taxon>eudicotyledons</taxon>
        <taxon>Gunneridae</taxon>
        <taxon>Pentapetalae</taxon>
        <taxon>rosids</taxon>
        <taxon>malvids</taxon>
        <taxon>Malvales</taxon>
        <taxon>Malvaceae</taxon>
        <taxon>Malvoideae</taxon>
        <taxon>Gossypium</taxon>
    </lineage>
</organism>
<evidence type="ECO:0000313" key="1">
    <source>
        <dbReference type="EMBL" id="MBA0729239.1"/>
    </source>
</evidence>
<comment type="caution">
    <text evidence="1">The sequence shown here is derived from an EMBL/GenBank/DDBJ whole genome shotgun (WGS) entry which is preliminary data.</text>
</comment>
<keyword evidence="2" id="KW-1185">Reference proteome</keyword>
<protein>
    <submittedName>
        <fullName evidence="1">Uncharacterized protein</fullName>
    </submittedName>
</protein>
<dbReference type="EMBL" id="JABEZV010436103">
    <property type="protein sequence ID" value="MBA0729239.1"/>
    <property type="molecule type" value="Genomic_DNA"/>
</dbReference>
<proteinExistence type="predicted"/>
<reference evidence="1 2" key="1">
    <citation type="journal article" date="2019" name="Genome Biol. Evol.">
        <title>Insights into the evolution of the New World diploid cottons (Gossypium, subgenus Houzingenia) based on genome sequencing.</title>
        <authorList>
            <person name="Grover C.E."/>
            <person name="Arick M.A. 2nd"/>
            <person name="Thrash A."/>
            <person name="Conover J.L."/>
            <person name="Sanders W.S."/>
            <person name="Peterson D.G."/>
            <person name="Frelichowski J.E."/>
            <person name="Scheffler J.A."/>
            <person name="Scheffler B.E."/>
            <person name="Wendel J.F."/>
        </authorList>
    </citation>
    <scope>NUCLEOTIDE SEQUENCE [LARGE SCALE GENOMIC DNA]</scope>
    <source>
        <strain evidence="1">4</strain>
        <tissue evidence="1">Leaf</tissue>
    </source>
</reference>
<feature type="non-terminal residue" evidence="1">
    <location>
        <position position="44"/>
    </location>
</feature>
<dbReference type="Proteomes" id="UP000593574">
    <property type="component" value="Unassembled WGS sequence"/>
</dbReference>
<gene>
    <name evidence="1" type="ORF">Golax_025855</name>
</gene>
<accession>A0A7J9B0K1</accession>
<sequence length="44" mass="5314">MKRFATNPMTTPEYDWWWGQRINGNIPTLNQEHTCSMEEHLHVI</sequence>
<dbReference type="AlphaFoldDB" id="A0A7J9B0K1"/>
<evidence type="ECO:0000313" key="2">
    <source>
        <dbReference type="Proteomes" id="UP000593574"/>
    </source>
</evidence>